<feature type="region of interest" description="Disordered" evidence="1">
    <location>
        <begin position="383"/>
        <end position="418"/>
    </location>
</feature>
<feature type="compositionally biased region" description="Basic residues" evidence="1">
    <location>
        <begin position="36"/>
        <end position="68"/>
    </location>
</feature>
<protein>
    <submittedName>
        <fullName evidence="2">Uncharacterized protein</fullName>
    </submittedName>
</protein>
<feature type="region of interest" description="Disordered" evidence="1">
    <location>
        <begin position="212"/>
        <end position="236"/>
    </location>
</feature>
<accession>A0A9W7AKK7</accession>
<feature type="compositionally biased region" description="Pro residues" evidence="1">
    <location>
        <begin position="409"/>
        <end position="418"/>
    </location>
</feature>
<feature type="compositionally biased region" description="Polar residues" evidence="1">
    <location>
        <begin position="1"/>
        <end position="10"/>
    </location>
</feature>
<name>A0A9W7AKK7_9STRA</name>
<organism evidence="2 3">
    <name type="scientific">Triparma laevis f. longispina</name>
    <dbReference type="NCBI Taxonomy" id="1714387"/>
    <lineage>
        <taxon>Eukaryota</taxon>
        <taxon>Sar</taxon>
        <taxon>Stramenopiles</taxon>
        <taxon>Ochrophyta</taxon>
        <taxon>Bolidophyceae</taxon>
        <taxon>Parmales</taxon>
        <taxon>Triparmaceae</taxon>
        <taxon>Triparma</taxon>
    </lineage>
</organism>
<keyword evidence="3" id="KW-1185">Reference proteome</keyword>
<dbReference type="OrthoDB" id="10682895at2759"/>
<dbReference type="AlphaFoldDB" id="A0A9W7AKK7"/>
<sequence>MKKASTYTPKNQPPSSPSPSIQSSSSSSEDEPHPETRKRKKSKKDSKKKSKKEKKEKKEKRKKNKRSTHSSELKVYEGAADPPLTTASTTSTTSTTLTTYTSSTSPSISSITSYIPSYVPPPRAGDVEEFKGEELPWVIGLKTECKIETDEVKVPELKVKPNVLIAALCWLKHCKVGDFDDFLAKRFPVEKLTVEEEKEEISQKDIEDEIAEEKELSEKSKPPPPPPPPTKELPKIKAPPGYVYSSVLGKLVKEIKKDKGFERAAKRLGLKITPKIDDSESSEEEEEDDVYKTIKGFYGEGMPVSVMEVEEGNFERVVVEEDVGRVLEVFERVEEEVEEVEKVVEVEEVKDKIVSSISSSRGRGRGKTLPAWMTSNNVETVVETSVETRGRGKGLNLPAWMTSKKPEPKVPAPPPPPKPPSFSKIYTTLLLPYFTLPLSPYTTPPQNLWLNFYLPLISPILNVIHSNILTCDISDKGECMRLIGEDKSKLKIYAYRKLREGSEVEAKKLSKFEEDVGWVYAGYLIWEGRWEEGKKVLKRFEGLKKALKGLEEVRHYRDSLKNMYII</sequence>
<proteinExistence type="predicted"/>
<feature type="compositionally biased region" description="Low complexity" evidence="1">
    <location>
        <begin position="18"/>
        <end position="27"/>
    </location>
</feature>
<comment type="caution">
    <text evidence="2">The sequence shown here is derived from an EMBL/GenBank/DDBJ whole genome shotgun (WGS) entry which is preliminary data.</text>
</comment>
<evidence type="ECO:0000313" key="2">
    <source>
        <dbReference type="EMBL" id="GMH71077.1"/>
    </source>
</evidence>
<feature type="compositionally biased region" description="Pro residues" evidence="1">
    <location>
        <begin position="222"/>
        <end position="231"/>
    </location>
</feature>
<reference evidence="3" key="1">
    <citation type="journal article" date="2023" name="Commun. Biol.">
        <title>Genome analysis of Parmales, the sister group of diatoms, reveals the evolutionary specialization of diatoms from phago-mixotrophs to photoautotrophs.</title>
        <authorList>
            <person name="Ban H."/>
            <person name="Sato S."/>
            <person name="Yoshikawa S."/>
            <person name="Yamada K."/>
            <person name="Nakamura Y."/>
            <person name="Ichinomiya M."/>
            <person name="Sato N."/>
            <person name="Blanc-Mathieu R."/>
            <person name="Endo H."/>
            <person name="Kuwata A."/>
            <person name="Ogata H."/>
        </authorList>
    </citation>
    <scope>NUCLEOTIDE SEQUENCE [LARGE SCALE GENOMIC DNA]</scope>
    <source>
        <strain evidence="3">NIES 3700</strain>
    </source>
</reference>
<evidence type="ECO:0000256" key="1">
    <source>
        <dbReference type="SAM" id="MobiDB-lite"/>
    </source>
</evidence>
<dbReference type="Proteomes" id="UP001165122">
    <property type="component" value="Unassembled WGS sequence"/>
</dbReference>
<gene>
    <name evidence="2" type="ORF">TrLO_g13257</name>
</gene>
<dbReference type="EMBL" id="BRXW01000634">
    <property type="protein sequence ID" value="GMH71077.1"/>
    <property type="molecule type" value="Genomic_DNA"/>
</dbReference>
<evidence type="ECO:0000313" key="3">
    <source>
        <dbReference type="Proteomes" id="UP001165122"/>
    </source>
</evidence>
<feature type="region of interest" description="Disordered" evidence="1">
    <location>
        <begin position="1"/>
        <end position="120"/>
    </location>
</feature>
<feature type="compositionally biased region" description="Low complexity" evidence="1">
    <location>
        <begin position="82"/>
        <end position="117"/>
    </location>
</feature>